<feature type="chain" id="PRO_5012370981" description="G5 domain-containing protein" evidence="3">
    <location>
        <begin position="29"/>
        <end position="451"/>
    </location>
</feature>
<accession>A0A1W5ZQJ9</accession>
<dbReference type="AlphaFoldDB" id="A0A1W5ZQJ9"/>
<dbReference type="PANTHER" id="PTHR21666:SF270">
    <property type="entry name" value="MUREIN HYDROLASE ACTIVATOR ENVC"/>
    <property type="match status" value="1"/>
</dbReference>
<evidence type="ECO:0000256" key="2">
    <source>
        <dbReference type="SAM" id="MobiDB-lite"/>
    </source>
</evidence>
<keyword evidence="1 3" id="KW-0732">Signal</keyword>
<dbReference type="SMART" id="SM01208">
    <property type="entry name" value="G5"/>
    <property type="match status" value="1"/>
</dbReference>
<dbReference type="OrthoDB" id="9805070at2"/>
<organism evidence="5 6">
    <name type="scientific">Halobacillus mangrovi</name>
    <dbReference type="NCBI Taxonomy" id="402384"/>
    <lineage>
        <taxon>Bacteria</taxon>
        <taxon>Bacillati</taxon>
        <taxon>Bacillota</taxon>
        <taxon>Bacilli</taxon>
        <taxon>Bacillales</taxon>
        <taxon>Bacillaceae</taxon>
        <taxon>Halobacillus</taxon>
    </lineage>
</organism>
<dbReference type="EMBL" id="CP020772">
    <property type="protein sequence ID" value="ARI75561.1"/>
    <property type="molecule type" value="Genomic_DNA"/>
</dbReference>
<dbReference type="Gene3D" id="2.20.230.10">
    <property type="entry name" value="Resuscitation-promoting factor rpfb"/>
    <property type="match status" value="1"/>
</dbReference>
<dbReference type="PANTHER" id="PTHR21666">
    <property type="entry name" value="PEPTIDASE-RELATED"/>
    <property type="match status" value="1"/>
</dbReference>
<evidence type="ECO:0000256" key="1">
    <source>
        <dbReference type="ARBA" id="ARBA00022729"/>
    </source>
</evidence>
<dbReference type="Gene3D" id="2.70.70.10">
    <property type="entry name" value="Glucose Permease (Domain IIA)"/>
    <property type="match status" value="1"/>
</dbReference>
<evidence type="ECO:0000313" key="6">
    <source>
        <dbReference type="Proteomes" id="UP000192527"/>
    </source>
</evidence>
<feature type="region of interest" description="Disordered" evidence="2">
    <location>
        <begin position="220"/>
        <end position="240"/>
    </location>
</feature>
<dbReference type="GO" id="GO:0004222">
    <property type="term" value="F:metalloendopeptidase activity"/>
    <property type="evidence" value="ECO:0007669"/>
    <property type="project" value="TreeGrafter"/>
</dbReference>
<dbReference type="InterPro" id="IPR050570">
    <property type="entry name" value="Cell_wall_metabolism_enzyme"/>
</dbReference>
<gene>
    <name evidence="5" type="ORF">HM131_01415</name>
</gene>
<feature type="signal peptide" evidence="3">
    <location>
        <begin position="1"/>
        <end position="28"/>
    </location>
</feature>
<dbReference type="PROSITE" id="PS51109">
    <property type="entry name" value="G5"/>
    <property type="match status" value="1"/>
</dbReference>
<sequence length="451" mass="50062">MFRSKGIGKKIAATALIGLSLSVGTAYAENSFKTTYHVFVDGKRVGIVENEEVVKNYVENRVENAENKHENWDMVVEEDVSFESEKMFAPDLKNDKVIQSLEEELTIAASAVDLQIDGETVAFLPSEEQADEVVRQLKEKYVDAETLTKLDEAESKGEAEKLGDNKSAITDVQLSEKVTKKPTKVQPSDMTTVKEAVAKIEEGETSVRYEMSQDHLMNADANEEEQEQPDGEDVEKTTEKDPLLDVIVKEQGTKTETISHEKEVRETDELYKGDTEVKQKGEDGERTIHFTKTIVNGELDEKEVTKEEVTKEPVKEIILKGTKVVPSRGTGNFEWPAMGGQITSKLGQRWGRMHKGIDIAGVSDRTIKAADNGTVVTAERQPSFGNKIVIDHNNGYKTIYAHLASFDVKEGDVVKKGQSIGIMGTTGHSTGIHLHFEVHKDGSLKNPLSYF</sequence>
<evidence type="ECO:0000256" key="3">
    <source>
        <dbReference type="SAM" id="SignalP"/>
    </source>
</evidence>
<dbReference type="STRING" id="402384.HM131_01415"/>
<dbReference type="InterPro" id="IPR016047">
    <property type="entry name" value="M23ase_b-sheet_dom"/>
</dbReference>
<dbReference type="Pfam" id="PF07501">
    <property type="entry name" value="G5"/>
    <property type="match status" value="1"/>
</dbReference>
<dbReference type="KEGG" id="hmn:HM131_01415"/>
<feature type="compositionally biased region" description="Acidic residues" evidence="2">
    <location>
        <begin position="221"/>
        <end position="233"/>
    </location>
</feature>
<keyword evidence="6" id="KW-1185">Reference proteome</keyword>
<evidence type="ECO:0000259" key="4">
    <source>
        <dbReference type="PROSITE" id="PS51109"/>
    </source>
</evidence>
<feature type="domain" description="G5" evidence="4">
    <location>
        <begin position="244"/>
        <end position="324"/>
    </location>
</feature>
<dbReference type="SUPFAM" id="SSF51261">
    <property type="entry name" value="Duplicated hybrid motif"/>
    <property type="match status" value="1"/>
</dbReference>
<reference evidence="5 6" key="1">
    <citation type="submission" date="2017-04" db="EMBL/GenBank/DDBJ databases">
        <title>The whole genome sequencing and assembly of Halobacillus mangrovi strain.</title>
        <authorList>
            <person name="Lee S.-J."/>
            <person name="Park M.-K."/>
            <person name="Kim J.-Y."/>
            <person name="Lee Y.-J."/>
            <person name="Yi H."/>
            <person name="Bahn Y.-S."/>
            <person name="Kim J.F."/>
            <person name="Lee D.-W."/>
        </authorList>
    </citation>
    <scope>NUCLEOTIDE SEQUENCE [LARGE SCALE GENOMIC DNA]</scope>
    <source>
        <strain evidence="5 6">KTB 131</strain>
    </source>
</reference>
<dbReference type="RefSeq" id="WP_085027212.1">
    <property type="nucleotide sequence ID" value="NZ_CP020772.1"/>
</dbReference>
<dbReference type="Proteomes" id="UP000192527">
    <property type="component" value="Chromosome"/>
</dbReference>
<dbReference type="Pfam" id="PF01551">
    <property type="entry name" value="Peptidase_M23"/>
    <property type="match status" value="1"/>
</dbReference>
<protein>
    <recommendedName>
        <fullName evidence="4">G5 domain-containing protein</fullName>
    </recommendedName>
</protein>
<evidence type="ECO:0000313" key="5">
    <source>
        <dbReference type="EMBL" id="ARI75561.1"/>
    </source>
</evidence>
<proteinExistence type="predicted"/>
<name>A0A1W5ZQJ9_9BACI</name>
<dbReference type="InterPro" id="IPR011098">
    <property type="entry name" value="G5_dom"/>
</dbReference>
<dbReference type="CDD" id="cd12797">
    <property type="entry name" value="M23_peptidase"/>
    <property type="match status" value="1"/>
</dbReference>
<dbReference type="InterPro" id="IPR011055">
    <property type="entry name" value="Dup_hybrid_motif"/>
</dbReference>